<keyword evidence="10" id="KW-0804">Transcription</keyword>
<evidence type="ECO:0000256" key="10">
    <source>
        <dbReference type="ARBA" id="ARBA00023163"/>
    </source>
</evidence>
<protein>
    <recommendedName>
        <fullName evidence="13">Eyes absent homolog</fullName>
        <ecNumber evidence="13">3.1.3.48</ecNumber>
    </recommendedName>
</protein>
<evidence type="ECO:0000256" key="8">
    <source>
        <dbReference type="ARBA" id="ARBA00023015"/>
    </source>
</evidence>
<keyword evidence="9" id="KW-0010">Activator</keyword>
<dbReference type="Proteomes" id="UP000694941">
    <property type="component" value="Unplaced"/>
</dbReference>
<dbReference type="CDD" id="cd02601">
    <property type="entry name" value="HAD_Eya"/>
    <property type="match status" value="1"/>
</dbReference>
<evidence type="ECO:0000256" key="9">
    <source>
        <dbReference type="ARBA" id="ARBA00023159"/>
    </source>
</evidence>
<dbReference type="EC" id="3.1.3.48" evidence="13"/>
<keyword evidence="6 13" id="KW-0460">Magnesium</keyword>
<dbReference type="InterPro" id="IPR006545">
    <property type="entry name" value="EYA_dom"/>
</dbReference>
<dbReference type="SFLD" id="SFLDS00003">
    <property type="entry name" value="Haloacid_Dehalogenase"/>
    <property type="match status" value="1"/>
</dbReference>
<evidence type="ECO:0000313" key="16">
    <source>
        <dbReference type="RefSeq" id="XP_013777193.1"/>
    </source>
</evidence>
<evidence type="ECO:0000313" key="15">
    <source>
        <dbReference type="Proteomes" id="UP000694941"/>
    </source>
</evidence>
<accession>A0ABM1B8W8</accession>
<evidence type="ECO:0000256" key="5">
    <source>
        <dbReference type="ARBA" id="ARBA00022801"/>
    </source>
</evidence>
<feature type="compositionally biased region" description="Polar residues" evidence="14">
    <location>
        <begin position="42"/>
        <end position="58"/>
    </location>
</feature>
<evidence type="ECO:0000256" key="12">
    <source>
        <dbReference type="ARBA" id="ARBA00051722"/>
    </source>
</evidence>
<keyword evidence="8 13" id="KW-0805">Transcription regulation</keyword>
<gene>
    <name evidence="16" type="primary">LOC106461875</name>
</gene>
<name>A0ABM1B8W8_LIMPO</name>
<organism evidence="15 16">
    <name type="scientific">Limulus polyphemus</name>
    <name type="common">Atlantic horseshoe crab</name>
    <dbReference type="NCBI Taxonomy" id="6850"/>
    <lineage>
        <taxon>Eukaryota</taxon>
        <taxon>Metazoa</taxon>
        <taxon>Ecdysozoa</taxon>
        <taxon>Arthropoda</taxon>
        <taxon>Chelicerata</taxon>
        <taxon>Merostomata</taxon>
        <taxon>Xiphosura</taxon>
        <taxon>Limulidae</taxon>
        <taxon>Limulus</taxon>
    </lineage>
</organism>
<keyword evidence="4 13" id="KW-0479">Metal-binding</keyword>
<comment type="subcellular location">
    <subcellularLocation>
        <location evidence="1">Nucleus</location>
    </subcellularLocation>
</comment>
<dbReference type="InterPro" id="IPR042577">
    <property type="entry name" value="EYA_dom_metazoan"/>
</dbReference>
<comment type="catalytic activity">
    <reaction evidence="12 13">
        <text>O-phospho-L-tyrosyl-[protein] + H2O = L-tyrosyl-[protein] + phosphate</text>
        <dbReference type="Rhea" id="RHEA:10684"/>
        <dbReference type="Rhea" id="RHEA-COMP:10136"/>
        <dbReference type="Rhea" id="RHEA-COMP:20101"/>
        <dbReference type="ChEBI" id="CHEBI:15377"/>
        <dbReference type="ChEBI" id="CHEBI:43474"/>
        <dbReference type="ChEBI" id="CHEBI:46858"/>
        <dbReference type="ChEBI" id="CHEBI:61978"/>
        <dbReference type="EC" id="3.1.3.48"/>
    </reaction>
</comment>
<keyword evidence="5 13" id="KW-0378">Hydrolase</keyword>
<dbReference type="PANTHER" id="PTHR10190">
    <property type="entry name" value="EYES ABSENT"/>
    <property type="match status" value="1"/>
</dbReference>
<evidence type="ECO:0000256" key="4">
    <source>
        <dbReference type="ARBA" id="ARBA00022723"/>
    </source>
</evidence>
<keyword evidence="3" id="KW-0217">Developmental protein</keyword>
<dbReference type="PANTHER" id="PTHR10190:SF16">
    <property type="entry name" value="DEVELOPMENTAL PROTEIN EYES ABSENT"/>
    <property type="match status" value="1"/>
</dbReference>
<keyword evidence="15" id="KW-1185">Reference proteome</keyword>
<dbReference type="RefSeq" id="XP_013777193.1">
    <property type="nucleotide sequence ID" value="XM_013921739.2"/>
</dbReference>
<feature type="region of interest" description="Disordered" evidence="14">
    <location>
        <begin position="293"/>
        <end position="332"/>
    </location>
</feature>
<dbReference type="InterPro" id="IPR038102">
    <property type="entry name" value="EYA_dom_sf"/>
</dbReference>
<evidence type="ECO:0000256" key="7">
    <source>
        <dbReference type="ARBA" id="ARBA00022912"/>
    </source>
</evidence>
<sequence length="608" mass="66541">MVDLEETTFEPQVKRTRPDDDGEETTNLQPRVSRDKYVSGEENINSEDTTPQSSSTESPGLPLPLSNSVKEEPTSVIQENQLPVNFTNSESDLGYIGELPITKLPALEYQTPTYAGSYYTSMQAYGQLHVGGQNSTYSVQPSAGFYNCQTGGHVGNFGVTGSRNLGAQPKAGSPALTQPGYLNPYSTTLGTVGSPQPSQNTYTYGSTYPTPPFPAVAVNGQSLGTTQQSVDYSSYTGYSQTGYPYYPNQGYGAYLPAVNGKSSLGFTGASSGTYQLSPLPALLNGETLQYTENGCSPNKVDASSVSKKNTSKNSRSRGRRHTNPSPDPDNNLERVFVWDLDETIIIFHSLLTGSFATRYGKDAPTAVALGLRMEEMIFNLADTHFFFNDLEECDQVHIDDVSTDDNGLDLSNYNFQADGFHSAATNTSLCLATGVRGGVDWMRKLAFRYRKIKEIYNQYRNSIGVSGFNGLLGPGKRDQWVQLRTEIESFTDSWMTLALKCLSVIHSRNNCVNVLVTTTQLVPALAKVLLYGLGGVFPIENIYSATKIGKESCFERINSRYGRKCTYVVVGDGRDEESAAKQMNFPFWRVSCHSDLAALHHALDVGHL</sequence>
<evidence type="ECO:0000256" key="11">
    <source>
        <dbReference type="ARBA" id="ARBA00023242"/>
    </source>
</evidence>
<keyword evidence="7 13" id="KW-0904">Protein phosphatase</keyword>
<evidence type="ECO:0000256" key="2">
    <source>
        <dbReference type="ARBA" id="ARBA00010501"/>
    </source>
</evidence>
<dbReference type="NCBIfam" id="TIGR01658">
    <property type="entry name" value="EYA-cons_domain"/>
    <property type="match status" value="1"/>
</dbReference>
<dbReference type="GeneID" id="106461875"/>
<evidence type="ECO:0000256" key="3">
    <source>
        <dbReference type="ARBA" id="ARBA00022473"/>
    </source>
</evidence>
<proteinExistence type="inferred from homology"/>
<dbReference type="SFLD" id="SFLDG01129">
    <property type="entry name" value="C1.5:_HAD__Beta-PGM__Phosphata"/>
    <property type="match status" value="1"/>
</dbReference>
<dbReference type="InterPro" id="IPR028472">
    <property type="entry name" value="EYA"/>
</dbReference>
<dbReference type="Gene3D" id="3.40.50.12350">
    <property type="match status" value="1"/>
</dbReference>
<dbReference type="Pfam" id="PF00702">
    <property type="entry name" value="Hydrolase"/>
    <property type="match status" value="1"/>
</dbReference>
<feature type="region of interest" description="Disordered" evidence="14">
    <location>
        <begin position="1"/>
        <end position="75"/>
    </location>
</feature>
<evidence type="ECO:0000256" key="6">
    <source>
        <dbReference type="ARBA" id="ARBA00022842"/>
    </source>
</evidence>
<comment type="similarity">
    <text evidence="2 13">Belongs to the HAD-like hydrolase superfamily. EYA family.</text>
</comment>
<evidence type="ECO:0000256" key="1">
    <source>
        <dbReference type="ARBA" id="ARBA00004123"/>
    </source>
</evidence>
<evidence type="ECO:0000256" key="13">
    <source>
        <dbReference type="RuleBase" id="RU362036"/>
    </source>
</evidence>
<feature type="compositionally biased region" description="Low complexity" evidence="14">
    <location>
        <begin position="303"/>
        <end position="313"/>
    </location>
</feature>
<evidence type="ECO:0000256" key="14">
    <source>
        <dbReference type="SAM" id="MobiDB-lite"/>
    </source>
</evidence>
<comment type="cofactor">
    <cofactor evidence="13">
        <name>Mg(2+)</name>
        <dbReference type="ChEBI" id="CHEBI:18420"/>
    </cofactor>
    <text evidence="13">Binds 1 Mg(2+) ion per subunit.</text>
</comment>
<reference evidence="16" key="1">
    <citation type="submission" date="2025-08" db="UniProtKB">
        <authorList>
            <consortium name="RefSeq"/>
        </authorList>
    </citation>
    <scope>IDENTIFICATION</scope>
    <source>
        <tissue evidence="16">Muscle</tissue>
    </source>
</reference>
<keyword evidence="11" id="KW-0539">Nucleus</keyword>